<evidence type="ECO:0000259" key="1">
    <source>
        <dbReference type="Pfam" id="PF13577"/>
    </source>
</evidence>
<proteinExistence type="predicted"/>
<dbReference type="Gene3D" id="3.10.450.50">
    <property type="match status" value="1"/>
</dbReference>
<dbReference type="AlphaFoldDB" id="A0A9X1DAT8"/>
<feature type="domain" description="SnoaL-like" evidence="1">
    <location>
        <begin position="25"/>
        <end position="155"/>
    </location>
</feature>
<evidence type="ECO:0000313" key="2">
    <source>
        <dbReference type="EMBL" id="MBT2186547.1"/>
    </source>
</evidence>
<keyword evidence="3" id="KW-1185">Reference proteome</keyword>
<dbReference type="EMBL" id="JAHGAW010000003">
    <property type="protein sequence ID" value="MBT2186547.1"/>
    <property type="molecule type" value="Genomic_DNA"/>
</dbReference>
<dbReference type="Proteomes" id="UP001138757">
    <property type="component" value="Unassembled WGS sequence"/>
</dbReference>
<organism evidence="2 3">
    <name type="scientific">Sphingobium nicotianae</name>
    <dbReference type="NCBI Taxonomy" id="2782607"/>
    <lineage>
        <taxon>Bacteria</taxon>
        <taxon>Pseudomonadati</taxon>
        <taxon>Pseudomonadota</taxon>
        <taxon>Alphaproteobacteria</taxon>
        <taxon>Sphingomonadales</taxon>
        <taxon>Sphingomonadaceae</taxon>
        <taxon>Sphingobium</taxon>
    </lineage>
</organism>
<dbReference type="InterPro" id="IPR037401">
    <property type="entry name" value="SnoaL-like"/>
</dbReference>
<sequence>MTRQTPSRAVLGLTNDTTPTLTPQDYIEIQQLNACYAIYLDDCTDDGYAYADLYTDDGTFGVSEKWGDPGATYARTRDERAIVAGGGPHGRQPPRFGTSHHVIVNHRIEPRPGGAWGRCTLIAMKLDGDPARNEPQGGYEDFYVKTADGWRFKSRVHVFPNIKSSLQFGPESPYAL</sequence>
<comment type="caution">
    <text evidence="2">The sequence shown here is derived from an EMBL/GenBank/DDBJ whole genome shotgun (WGS) entry which is preliminary data.</text>
</comment>
<protein>
    <submittedName>
        <fullName evidence="2">Nuclear transport factor 2 family protein</fullName>
    </submittedName>
</protein>
<dbReference type="SUPFAM" id="SSF54427">
    <property type="entry name" value="NTF2-like"/>
    <property type="match status" value="1"/>
</dbReference>
<dbReference type="InterPro" id="IPR032710">
    <property type="entry name" value="NTF2-like_dom_sf"/>
</dbReference>
<evidence type="ECO:0000313" key="3">
    <source>
        <dbReference type="Proteomes" id="UP001138757"/>
    </source>
</evidence>
<dbReference type="RefSeq" id="WP_214622276.1">
    <property type="nucleotide sequence ID" value="NZ_JAHGAW010000003.1"/>
</dbReference>
<dbReference type="Pfam" id="PF13577">
    <property type="entry name" value="SnoaL_4"/>
    <property type="match status" value="1"/>
</dbReference>
<reference evidence="2" key="1">
    <citation type="submission" date="2021-05" db="EMBL/GenBank/DDBJ databases">
        <title>Genome of Sphingobium sp. strain.</title>
        <authorList>
            <person name="Fan R."/>
        </authorList>
    </citation>
    <scope>NUCLEOTIDE SEQUENCE</scope>
    <source>
        <strain evidence="2">H33</strain>
    </source>
</reference>
<name>A0A9X1DAT8_9SPHN</name>
<gene>
    <name evidence="2" type="ORF">KK488_06250</name>
</gene>
<accession>A0A9X1DAT8</accession>